<dbReference type="Pfam" id="PF01381">
    <property type="entry name" value="HTH_3"/>
    <property type="match status" value="1"/>
</dbReference>
<proteinExistence type="predicted"/>
<sequence>MNVGHQIRIYRKELNLSQVELADKIYVSSQTISNWENKRSYPDLHNLIALTSLFNVSLDELVKGDVVEMKNAVGKDEMTKYTWMMLGFILLSIISMGAALKFSDSWFGWLIPLILWMISMYFAIKIEKLKNKYNVQTYKEILDYMENGYQVNQKSRNNKKYFIEKTIIVAAFTAIIGLLGILSLYLFGEL</sequence>
<evidence type="ECO:0000256" key="2">
    <source>
        <dbReference type="SAM" id="Phobius"/>
    </source>
</evidence>
<accession>A0A4R6BXE0</accession>
<dbReference type="CDD" id="cd00093">
    <property type="entry name" value="HTH_XRE"/>
    <property type="match status" value="1"/>
</dbReference>
<name>A0A4R6BXE0_9STAP</name>
<keyword evidence="1" id="KW-0238">DNA-binding</keyword>
<comment type="caution">
    <text evidence="4">The sequence shown here is derived from an EMBL/GenBank/DDBJ whole genome shotgun (WGS) entry which is preliminary data.</text>
</comment>
<dbReference type="PROSITE" id="PS50943">
    <property type="entry name" value="HTH_CROC1"/>
    <property type="match status" value="1"/>
</dbReference>
<dbReference type="GO" id="GO:0003677">
    <property type="term" value="F:DNA binding"/>
    <property type="evidence" value="ECO:0007669"/>
    <property type="project" value="UniProtKB-KW"/>
</dbReference>
<evidence type="ECO:0000313" key="5">
    <source>
        <dbReference type="Proteomes" id="UP000294802"/>
    </source>
</evidence>
<feature type="transmembrane region" description="Helical" evidence="2">
    <location>
        <begin position="166"/>
        <end position="187"/>
    </location>
</feature>
<keyword evidence="5" id="KW-1185">Reference proteome</keyword>
<evidence type="ECO:0000259" key="3">
    <source>
        <dbReference type="PROSITE" id="PS50943"/>
    </source>
</evidence>
<feature type="domain" description="HTH cro/C1-type" evidence="3">
    <location>
        <begin position="7"/>
        <end position="61"/>
    </location>
</feature>
<organism evidence="4 5">
    <name type="scientific">Macrococcus lamae</name>
    <dbReference type="NCBI Taxonomy" id="198484"/>
    <lineage>
        <taxon>Bacteria</taxon>
        <taxon>Bacillati</taxon>
        <taxon>Bacillota</taxon>
        <taxon>Bacilli</taxon>
        <taxon>Bacillales</taxon>
        <taxon>Staphylococcaceae</taxon>
        <taxon>Macrococcus</taxon>
    </lineage>
</organism>
<dbReference type="InterPro" id="IPR010982">
    <property type="entry name" value="Lambda_DNA-bd_dom_sf"/>
</dbReference>
<reference evidence="4 5" key="1">
    <citation type="submission" date="2019-01" db="EMBL/GenBank/DDBJ databases">
        <title>Draft genome sequences of the type strains of six Macrococcus species.</title>
        <authorList>
            <person name="Mazhar S."/>
            <person name="Altermann E."/>
            <person name="Hill C."/>
            <person name="Mcauliffe O."/>
        </authorList>
    </citation>
    <scope>NUCLEOTIDE SEQUENCE [LARGE SCALE GENOMIC DNA]</scope>
    <source>
        <strain evidence="4 5">CCM4815</strain>
    </source>
</reference>
<dbReference type="OrthoDB" id="9812495at2"/>
<dbReference type="SMART" id="SM00530">
    <property type="entry name" value="HTH_XRE"/>
    <property type="match status" value="1"/>
</dbReference>
<dbReference type="SUPFAM" id="SSF47413">
    <property type="entry name" value="lambda repressor-like DNA-binding domains"/>
    <property type="match status" value="1"/>
</dbReference>
<dbReference type="PANTHER" id="PTHR46558:SF15">
    <property type="entry name" value="HELIX-TURN-HELIX DOMAIN PROTEIN"/>
    <property type="match status" value="1"/>
</dbReference>
<keyword evidence="2" id="KW-1133">Transmembrane helix</keyword>
<dbReference type="RefSeq" id="WP_133443094.1">
    <property type="nucleotide sequence ID" value="NZ_SCWB01000002.1"/>
</dbReference>
<protein>
    <submittedName>
        <fullName evidence="4">XRE family transcriptional regulator</fullName>
    </submittedName>
</protein>
<evidence type="ECO:0000313" key="4">
    <source>
        <dbReference type="EMBL" id="TDM12885.1"/>
    </source>
</evidence>
<evidence type="ECO:0000256" key="1">
    <source>
        <dbReference type="ARBA" id="ARBA00023125"/>
    </source>
</evidence>
<gene>
    <name evidence="4" type="ORF">ERX29_02465</name>
</gene>
<feature type="transmembrane region" description="Helical" evidence="2">
    <location>
        <begin position="106"/>
        <end position="124"/>
    </location>
</feature>
<dbReference type="InterPro" id="IPR001387">
    <property type="entry name" value="Cro/C1-type_HTH"/>
</dbReference>
<feature type="transmembrane region" description="Helical" evidence="2">
    <location>
        <begin position="81"/>
        <end position="100"/>
    </location>
</feature>
<dbReference type="EMBL" id="SCWB01000002">
    <property type="protein sequence ID" value="TDM12885.1"/>
    <property type="molecule type" value="Genomic_DNA"/>
</dbReference>
<dbReference type="Proteomes" id="UP000294802">
    <property type="component" value="Unassembled WGS sequence"/>
</dbReference>
<keyword evidence="2" id="KW-0472">Membrane</keyword>
<dbReference type="PANTHER" id="PTHR46558">
    <property type="entry name" value="TRACRIPTIONAL REGULATORY PROTEIN-RELATED-RELATED"/>
    <property type="match status" value="1"/>
</dbReference>
<dbReference type="Gene3D" id="1.10.260.40">
    <property type="entry name" value="lambda repressor-like DNA-binding domains"/>
    <property type="match status" value="1"/>
</dbReference>
<dbReference type="AlphaFoldDB" id="A0A4R6BXE0"/>
<keyword evidence="2" id="KW-0812">Transmembrane</keyword>